<dbReference type="AlphaFoldDB" id="A0A392VQL6"/>
<reference evidence="1 2" key="1">
    <citation type="journal article" date="2018" name="Front. Plant Sci.">
        <title>Red Clover (Trifolium pratense) and Zigzag Clover (T. medium) - A Picture of Genomic Similarities and Differences.</title>
        <authorList>
            <person name="Dluhosova J."/>
            <person name="Istvanek J."/>
            <person name="Nedelnik J."/>
            <person name="Repkova J."/>
        </authorList>
    </citation>
    <scope>NUCLEOTIDE SEQUENCE [LARGE SCALE GENOMIC DNA]</scope>
    <source>
        <strain evidence="2">cv. 10/8</strain>
        <tissue evidence="1">Leaf</tissue>
    </source>
</reference>
<dbReference type="EMBL" id="LXQA011207586">
    <property type="protein sequence ID" value="MCI88995.1"/>
    <property type="molecule type" value="Genomic_DNA"/>
</dbReference>
<protein>
    <submittedName>
        <fullName evidence="1">DUF4283 domain protein</fullName>
    </submittedName>
</protein>
<feature type="non-terminal residue" evidence="1">
    <location>
        <position position="1"/>
    </location>
</feature>
<sequence length="70" mass="7774">LDYARVLIATPDLDTIKRVEKVLVDGCQVEVKIVEEWGHAMGEDSCLFEEESVSEASHFDCGDGFVDPET</sequence>
<comment type="caution">
    <text evidence="1">The sequence shown here is derived from an EMBL/GenBank/DDBJ whole genome shotgun (WGS) entry which is preliminary data.</text>
</comment>
<name>A0A392VQL6_9FABA</name>
<evidence type="ECO:0000313" key="2">
    <source>
        <dbReference type="Proteomes" id="UP000265520"/>
    </source>
</evidence>
<organism evidence="1 2">
    <name type="scientific">Trifolium medium</name>
    <dbReference type="NCBI Taxonomy" id="97028"/>
    <lineage>
        <taxon>Eukaryota</taxon>
        <taxon>Viridiplantae</taxon>
        <taxon>Streptophyta</taxon>
        <taxon>Embryophyta</taxon>
        <taxon>Tracheophyta</taxon>
        <taxon>Spermatophyta</taxon>
        <taxon>Magnoliopsida</taxon>
        <taxon>eudicotyledons</taxon>
        <taxon>Gunneridae</taxon>
        <taxon>Pentapetalae</taxon>
        <taxon>rosids</taxon>
        <taxon>fabids</taxon>
        <taxon>Fabales</taxon>
        <taxon>Fabaceae</taxon>
        <taxon>Papilionoideae</taxon>
        <taxon>50 kb inversion clade</taxon>
        <taxon>NPAAA clade</taxon>
        <taxon>Hologalegina</taxon>
        <taxon>IRL clade</taxon>
        <taxon>Trifolieae</taxon>
        <taxon>Trifolium</taxon>
    </lineage>
</organism>
<keyword evidence="2" id="KW-1185">Reference proteome</keyword>
<proteinExistence type="predicted"/>
<feature type="non-terminal residue" evidence="1">
    <location>
        <position position="70"/>
    </location>
</feature>
<evidence type="ECO:0000313" key="1">
    <source>
        <dbReference type="EMBL" id="MCI88995.1"/>
    </source>
</evidence>
<dbReference type="Proteomes" id="UP000265520">
    <property type="component" value="Unassembled WGS sequence"/>
</dbReference>
<accession>A0A392VQL6</accession>